<proteinExistence type="predicted"/>
<gene>
    <name evidence="1" type="ORF">F53441_13984</name>
</gene>
<organism evidence="1 2">
    <name type="scientific">Fusarium austroafricanum</name>
    <dbReference type="NCBI Taxonomy" id="2364996"/>
    <lineage>
        <taxon>Eukaryota</taxon>
        <taxon>Fungi</taxon>
        <taxon>Dikarya</taxon>
        <taxon>Ascomycota</taxon>
        <taxon>Pezizomycotina</taxon>
        <taxon>Sordariomycetes</taxon>
        <taxon>Hypocreomycetidae</taxon>
        <taxon>Hypocreales</taxon>
        <taxon>Nectriaceae</taxon>
        <taxon>Fusarium</taxon>
        <taxon>Fusarium concolor species complex</taxon>
    </lineage>
</organism>
<dbReference type="Proteomes" id="UP000605986">
    <property type="component" value="Unassembled WGS sequence"/>
</dbReference>
<dbReference type="AlphaFoldDB" id="A0A8H4JIA2"/>
<name>A0A8H4JIA2_9HYPO</name>
<sequence>MLLSELLLRMGSYITRQMYDQSLDVSPQYAKWIEKINRGSRDSDRRFHFLSLFNERRYIINARLAWDDNTIGFRRTVVCILQQVMTGHPAELAEAINEVLPGWSDSYSSQDLFRLSFNRWDIPSLAHVMAEAKRLQVHTSCEKLEDWKQVSLPDERYHGPRYRYRSKHWFSATAVAIRFMNRLPSSQRLYLQKLILNEDRSAVGFPESHAIGLIPFCKENPALRVEQRINLWQNFLMRVHGPSINRFETDSWPETEDNPHPRHSVYAPELDSYFSSLVVHSLEVARAGMPPESWSVVFDGEPDLNLATDIFTNIIKRTIVWLTYHTDCVSLGLFTDPGHAEYPFATRTLDDVAPAKGRSSIFQCNFNLHRPWNLETVAEENTVHKYTELSYWWGVYIDGKSEPISYAILSPAFDLQTLCLECVERKIAGPIES</sequence>
<reference evidence="1" key="1">
    <citation type="submission" date="2020-01" db="EMBL/GenBank/DDBJ databases">
        <title>Identification and distribution of gene clusters putatively required for synthesis of sphingolipid metabolism inhibitors in phylogenetically diverse species of the filamentous fungus Fusarium.</title>
        <authorList>
            <person name="Kim H.-S."/>
            <person name="Busman M."/>
            <person name="Brown D.W."/>
            <person name="Divon H."/>
            <person name="Uhlig S."/>
            <person name="Proctor R.H."/>
        </authorList>
    </citation>
    <scope>NUCLEOTIDE SEQUENCE</scope>
    <source>
        <strain evidence="1">NRRL 53441</strain>
    </source>
</reference>
<evidence type="ECO:0000313" key="1">
    <source>
        <dbReference type="EMBL" id="KAF4429937.1"/>
    </source>
</evidence>
<dbReference type="EMBL" id="JAADJG010000998">
    <property type="protein sequence ID" value="KAF4429937.1"/>
    <property type="molecule type" value="Genomic_DNA"/>
</dbReference>
<comment type="caution">
    <text evidence="1">The sequence shown here is derived from an EMBL/GenBank/DDBJ whole genome shotgun (WGS) entry which is preliminary data.</text>
</comment>
<protein>
    <submittedName>
        <fullName evidence="1">Uncharacterized protein</fullName>
    </submittedName>
</protein>
<evidence type="ECO:0000313" key="2">
    <source>
        <dbReference type="Proteomes" id="UP000605986"/>
    </source>
</evidence>
<accession>A0A8H4JIA2</accession>
<dbReference type="OrthoDB" id="5062850at2759"/>
<keyword evidence="2" id="KW-1185">Reference proteome</keyword>